<comment type="caution">
    <text evidence="2">The sequence shown here is derived from an EMBL/GenBank/DDBJ whole genome shotgun (WGS) entry which is preliminary data.</text>
</comment>
<dbReference type="Proteomes" id="UP000309215">
    <property type="component" value="Unassembled WGS sequence"/>
</dbReference>
<dbReference type="OrthoDB" id="5504942at2"/>
<evidence type="ECO:0000256" key="1">
    <source>
        <dbReference type="SAM" id="SignalP"/>
    </source>
</evidence>
<feature type="signal peptide" evidence="1">
    <location>
        <begin position="1"/>
        <end position="29"/>
    </location>
</feature>
<keyword evidence="3" id="KW-1185">Reference proteome</keyword>
<sequence>MKRGFLAWGGALVGLWLLAGAGGAPAAHADEAAAAAEPTVTAPTCSIKGTYPPSKNTKLFDASSGGNLIATLTGAYIPMTLSEIPFDPAAGRARLATSAGSGAMRLEGYVAPADISLFTTRDISVYGGHVWIASAQKVKLVKASLNSLTVEIPIGGTLNQSVRATAPCDAFVLAKGTVSPFEVPGNGRGYMTKKQKIELFDKPNGDVVLSLDMMEGAGQLFWSTEMKLGFVHVMSRSDLTIDAWARLRDLDPLKKGEMQDQYIPPTTQIAGAQLTFDKPPPLVRASKEIPIRAKRDDKAKPIGVIEADTEIYVLETVAGWTNVLPKHLGIVPPDDGGFWIPSSEVPK</sequence>
<evidence type="ECO:0000313" key="2">
    <source>
        <dbReference type="EMBL" id="TKD01671.1"/>
    </source>
</evidence>
<protein>
    <recommendedName>
        <fullName evidence="4">SH3 domain-containing protein</fullName>
    </recommendedName>
</protein>
<feature type="chain" id="PRO_5020672458" description="SH3 domain-containing protein" evidence="1">
    <location>
        <begin position="30"/>
        <end position="347"/>
    </location>
</feature>
<organism evidence="2 3">
    <name type="scientific">Polyangium fumosum</name>
    <dbReference type="NCBI Taxonomy" id="889272"/>
    <lineage>
        <taxon>Bacteria</taxon>
        <taxon>Pseudomonadati</taxon>
        <taxon>Myxococcota</taxon>
        <taxon>Polyangia</taxon>
        <taxon>Polyangiales</taxon>
        <taxon>Polyangiaceae</taxon>
        <taxon>Polyangium</taxon>
    </lineage>
</organism>
<dbReference type="AlphaFoldDB" id="A0A4U1J3D3"/>
<evidence type="ECO:0008006" key="4">
    <source>
        <dbReference type="Google" id="ProtNLM"/>
    </source>
</evidence>
<name>A0A4U1J3D3_9BACT</name>
<accession>A0A4U1J3D3</accession>
<dbReference type="RefSeq" id="WP_136932621.1">
    <property type="nucleotide sequence ID" value="NZ_SSMQ01000038.1"/>
</dbReference>
<proteinExistence type="predicted"/>
<keyword evidence="1" id="KW-0732">Signal</keyword>
<evidence type="ECO:0000313" key="3">
    <source>
        <dbReference type="Proteomes" id="UP000309215"/>
    </source>
</evidence>
<reference evidence="2 3" key="1">
    <citation type="submission" date="2019-04" db="EMBL/GenBank/DDBJ databases">
        <authorList>
            <person name="Li Y."/>
            <person name="Wang J."/>
        </authorList>
    </citation>
    <scope>NUCLEOTIDE SEQUENCE [LARGE SCALE GENOMIC DNA]</scope>
    <source>
        <strain evidence="2 3">DSM 14668</strain>
    </source>
</reference>
<dbReference type="EMBL" id="SSMQ01000038">
    <property type="protein sequence ID" value="TKD01671.1"/>
    <property type="molecule type" value="Genomic_DNA"/>
</dbReference>
<gene>
    <name evidence="2" type="ORF">E8A74_30455</name>
</gene>